<dbReference type="Proteomes" id="UP001152592">
    <property type="component" value="Unassembled WGS sequence"/>
</dbReference>
<proteinExistence type="predicted"/>
<name>A0A9W4NIU6_9EURO</name>
<organism evidence="1 2">
    <name type="scientific">Penicillium salamii</name>
    <dbReference type="NCBI Taxonomy" id="1612424"/>
    <lineage>
        <taxon>Eukaryota</taxon>
        <taxon>Fungi</taxon>
        <taxon>Dikarya</taxon>
        <taxon>Ascomycota</taxon>
        <taxon>Pezizomycotina</taxon>
        <taxon>Eurotiomycetes</taxon>
        <taxon>Eurotiomycetidae</taxon>
        <taxon>Eurotiales</taxon>
        <taxon>Aspergillaceae</taxon>
        <taxon>Penicillium</taxon>
    </lineage>
</organism>
<sequence length="129" mass="14240">MNHYIMSRSLLSSTATRRLAQSQSCRLFSTSRALRLSAFPDGELISRRSRPVASGTPLLGCFSNSISPYTRQRFANFSSTSIRPATKVTQNPRTGDDGEPLTIGISPRAIEVSLYSILSQPHCPRFMSD</sequence>
<accession>A0A9W4NIU6</accession>
<dbReference type="AlphaFoldDB" id="A0A9W4NIU6"/>
<gene>
    <name evidence="1" type="ORF">PSALAMII_LOCUS5065</name>
</gene>
<comment type="caution">
    <text evidence="1">The sequence shown here is derived from an EMBL/GenBank/DDBJ whole genome shotgun (WGS) entry which is preliminary data.</text>
</comment>
<evidence type="ECO:0000313" key="1">
    <source>
        <dbReference type="EMBL" id="CAG8375039.1"/>
    </source>
</evidence>
<evidence type="ECO:0000313" key="2">
    <source>
        <dbReference type="Proteomes" id="UP001152592"/>
    </source>
</evidence>
<protein>
    <submittedName>
        <fullName evidence="1">Uncharacterized protein</fullName>
    </submittedName>
</protein>
<dbReference type="EMBL" id="CAJVPD010000230">
    <property type="protein sequence ID" value="CAG8375039.1"/>
    <property type="molecule type" value="Genomic_DNA"/>
</dbReference>
<dbReference type="OrthoDB" id="1938621at2759"/>
<reference evidence="1" key="1">
    <citation type="submission" date="2021-07" db="EMBL/GenBank/DDBJ databases">
        <authorList>
            <person name="Branca A.L. A."/>
        </authorList>
    </citation>
    <scope>NUCLEOTIDE SEQUENCE</scope>
</reference>